<dbReference type="PROSITE" id="PS51471">
    <property type="entry name" value="FE2OG_OXY"/>
    <property type="match status" value="1"/>
</dbReference>
<feature type="region of interest" description="Disordered" evidence="2">
    <location>
        <begin position="298"/>
        <end position="343"/>
    </location>
</feature>
<proteinExistence type="inferred from homology"/>
<sequence length="732" mass="81355">MAPSLDPSSNTSPFPGDSSPLPPPPETKPFSSFPDIPPFPADVPTCPLVRISLARLLHGDQDEEDALWRACCDLGFFYIDLRAEEIEDDDDDNDGDEAVFRGGGGAGGAVRRSSRQVEVHVDGEQLLEDADTLFEVQKGFFELPVEEKEKYDFSEQGSYFGYKGYGAGIIDKDGTKDRNEFYNTSKDDILGRSASPLPAPAMLRPHRPALSSFMRGSHSLVNLVLRILDARLGLPAGTLPALHRLTAPSCDQVRFVRAPPQPRDDARVALGEHTDFGSVTVLFNRVGGLQVLLPPGMEPAAAAEGDDPGGAVPTVDREERRDSANAVTVGSSSSTSTTTGKQPARETWAYVRPLPGHAIVNLGDALVKMTSGILRSNIHRVAPAPGAQADCTRYSLVYFARPEDDVVLRVLEGSERIEEKVRETGQVLGREREERAVSAKEWILRRALARRTGGKWEDSAGTEEISRRMGGFTLKISIRTLSFWIPIYSGENEFIFSNDAGRYRFRLLVPFYLCSLLQQLLSQFTTMRVLVTFHFNKPADGRLHWQTDVLEVSTEGSYEDFMAHILRLQTDLSRFLGEDWTTVYPFHVLWLSHDHHGKLKDTSAGVPPFQSHLRKSNWKKVLRMMEQRDCRDIIIAEVEDITKRAGKPGWEVECDTMVEWEAKGRRVRKSRTGQLSMGVKVEDGDDQPDSRHRRGGTWGDSATVAGNCLTQTGQNSLAQTEEYSPMTQTGEY</sequence>
<dbReference type="InterPro" id="IPR005123">
    <property type="entry name" value="Oxoglu/Fe-dep_dioxygenase_dom"/>
</dbReference>
<dbReference type="Proteomes" id="UP001521184">
    <property type="component" value="Unassembled WGS sequence"/>
</dbReference>
<dbReference type="PANTHER" id="PTHR47990">
    <property type="entry name" value="2-OXOGLUTARATE (2OG) AND FE(II)-DEPENDENT OXYGENASE SUPERFAMILY PROTEIN-RELATED"/>
    <property type="match status" value="1"/>
</dbReference>
<name>A0ABR3TGZ5_9PEZI</name>
<dbReference type="InterPro" id="IPR050231">
    <property type="entry name" value="Iron_ascorbate_oxido_reductase"/>
</dbReference>
<evidence type="ECO:0000256" key="2">
    <source>
        <dbReference type="SAM" id="MobiDB-lite"/>
    </source>
</evidence>
<gene>
    <name evidence="4" type="ORF">SLS58_008645</name>
</gene>
<evidence type="ECO:0000313" key="5">
    <source>
        <dbReference type="Proteomes" id="UP001521184"/>
    </source>
</evidence>
<evidence type="ECO:0000313" key="4">
    <source>
        <dbReference type="EMBL" id="KAL1638722.1"/>
    </source>
</evidence>
<feature type="compositionally biased region" description="Low complexity" evidence="2">
    <location>
        <begin position="327"/>
        <end position="340"/>
    </location>
</feature>
<dbReference type="InterPro" id="IPR026992">
    <property type="entry name" value="DIOX_N"/>
</dbReference>
<feature type="compositionally biased region" description="Acidic residues" evidence="2">
    <location>
        <begin position="88"/>
        <end position="97"/>
    </location>
</feature>
<comment type="similarity">
    <text evidence="1">Belongs to the iron/ascorbate-dependent oxidoreductase family.</text>
</comment>
<dbReference type="Pfam" id="PF03171">
    <property type="entry name" value="2OG-FeII_Oxy"/>
    <property type="match status" value="1"/>
</dbReference>
<dbReference type="EMBL" id="JAKEKT020000075">
    <property type="protein sequence ID" value="KAL1638722.1"/>
    <property type="molecule type" value="Genomic_DNA"/>
</dbReference>
<feature type="domain" description="Fe2OG dioxygenase" evidence="3">
    <location>
        <begin position="249"/>
        <end position="402"/>
    </location>
</feature>
<feature type="region of interest" description="Disordered" evidence="2">
    <location>
        <begin position="669"/>
        <end position="732"/>
    </location>
</feature>
<feature type="compositionally biased region" description="Polar residues" evidence="2">
    <location>
        <begin position="1"/>
        <end position="11"/>
    </location>
</feature>
<evidence type="ECO:0000256" key="1">
    <source>
        <dbReference type="ARBA" id="ARBA00008056"/>
    </source>
</evidence>
<protein>
    <recommendedName>
        <fullName evidence="3">Fe2OG dioxygenase domain-containing protein</fullName>
    </recommendedName>
</protein>
<comment type="caution">
    <text evidence="4">The sequence shown here is derived from an EMBL/GenBank/DDBJ whole genome shotgun (WGS) entry which is preliminary data.</text>
</comment>
<dbReference type="Pfam" id="PF14226">
    <property type="entry name" value="DIOX_N"/>
    <property type="match status" value="1"/>
</dbReference>
<dbReference type="SUPFAM" id="SSF51197">
    <property type="entry name" value="Clavaminate synthase-like"/>
    <property type="match status" value="1"/>
</dbReference>
<dbReference type="Gene3D" id="2.60.120.330">
    <property type="entry name" value="B-lactam Antibiotic, Isopenicillin N Synthase, Chain"/>
    <property type="match status" value="1"/>
</dbReference>
<feature type="compositionally biased region" description="Polar residues" evidence="2">
    <location>
        <begin position="708"/>
        <end position="732"/>
    </location>
</feature>
<evidence type="ECO:0000259" key="3">
    <source>
        <dbReference type="PROSITE" id="PS51471"/>
    </source>
</evidence>
<feature type="region of interest" description="Disordered" evidence="2">
    <location>
        <begin position="88"/>
        <end position="112"/>
    </location>
</feature>
<dbReference type="InterPro" id="IPR027443">
    <property type="entry name" value="IPNS-like_sf"/>
</dbReference>
<keyword evidence="5" id="KW-1185">Reference proteome</keyword>
<accession>A0ABR3TGZ5</accession>
<reference evidence="4 5" key="1">
    <citation type="journal article" date="2023" name="Plant Dis.">
        <title>First Report of Diplodia intermedia Causing Canker and Dieback Diseases on Apple Trees in Canada.</title>
        <authorList>
            <person name="Ellouze W."/>
            <person name="Ilyukhin E."/>
            <person name="Sulman M."/>
            <person name="Ali S."/>
        </authorList>
    </citation>
    <scope>NUCLEOTIDE SEQUENCE [LARGE SCALE GENOMIC DNA]</scope>
    <source>
        <strain evidence="4 5">M45-28</strain>
    </source>
</reference>
<dbReference type="InterPro" id="IPR044861">
    <property type="entry name" value="IPNS-like_FE2OG_OXY"/>
</dbReference>
<organism evidence="4 5">
    <name type="scientific">Diplodia intermedia</name>
    <dbReference type="NCBI Taxonomy" id="856260"/>
    <lineage>
        <taxon>Eukaryota</taxon>
        <taxon>Fungi</taxon>
        <taxon>Dikarya</taxon>
        <taxon>Ascomycota</taxon>
        <taxon>Pezizomycotina</taxon>
        <taxon>Dothideomycetes</taxon>
        <taxon>Dothideomycetes incertae sedis</taxon>
        <taxon>Botryosphaeriales</taxon>
        <taxon>Botryosphaeriaceae</taxon>
        <taxon>Diplodia</taxon>
    </lineage>
</organism>
<feature type="region of interest" description="Disordered" evidence="2">
    <location>
        <begin position="1"/>
        <end position="37"/>
    </location>
</feature>